<dbReference type="EMBL" id="JADFTS010000007">
    <property type="protein sequence ID" value="KAF9598252.1"/>
    <property type="molecule type" value="Genomic_DNA"/>
</dbReference>
<dbReference type="CDD" id="cd22157">
    <property type="entry name" value="F-box_AtFBW1-like"/>
    <property type="match status" value="1"/>
</dbReference>
<dbReference type="Pfam" id="PF00646">
    <property type="entry name" value="F-box"/>
    <property type="match status" value="1"/>
</dbReference>
<organism evidence="2 3">
    <name type="scientific">Coptis chinensis</name>
    <dbReference type="NCBI Taxonomy" id="261450"/>
    <lineage>
        <taxon>Eukaryota</taxon>
        <taxon>Viridiplantae</taxon>
        <taxon>Streptophyta</taxon>
        <taxon>Embryophyta</taxon>
        <taxon>Tracheophyta</taxon>
        <taxon>Spermatophyta</taxon>
        <taxon>Magnoliopsida</taxon>
        <taxon>Ranunculales</taxon>
        <taxon>Ranunculaceae</taxon>
        <taxon>Coptidoideae</taxon>
        <taxon>Coptis</taxon>
    </lineage>
</organism>
<dbReference type="NCBIfam" id="TIGR01640">
    <property type="entry name" value="F_box_assoc_1"/>
    <property type="match status" value="1"/>
</dbReference>
<dbReference type="InterPro" id="IPR017451">
    <property type="entry name" value="F-box-assoc_interact_dom"/>
</dbReference>
<accession>A0A835LMR9</accession>
<dbReference type="SUPFAM" id="SSF81383">
    <property type="entry name" value="F-box domain"/>
    <property type="match status" value="1"/>
</dbReference>
<evidence type="ECO:0000313" key="3">
    <source>
        <dbReference type="Proteomes" id="UP000631114"/>
    </source>
</evidence>
<proteinExistence type="predicted"/>
<comment type="caution">
    <text evidence="2">The sequence shown here is derived from an EMBL/GenBank/DDBJ whole genome shotgun (WGS) entry which is preliminary data.</text>
</comment>
<dbReference type="InterPro" id="IPR001810">
    <property type="entry name" value="F-box_dom"/>
</dbReference>
<dbReference type="PROSITE" id="PS50181">
    <property type="entry name" value="FBOX"/>
    <property type="match status" value="1"/>
</dbReference>
<dbReference type="SMART" id="SM00256">
    <property type="entry name" value="FBOX"/>
    <property type="match status" value="1"/>
</dbReference>
<dbReference type="InterPro" id="IPR050796">
    <property type="entry name" value="SCF_F-box_component"/>
</dbReference>
<sequence length="377" mass="43135">MANLPHELVVEILTRLPAKSLIKFRCICKQWCKLTYDLTFTKLHLSRSIERHDVNLLANLTEYYAKEILVGSDITLFRYSNSHIYSVEGSLVCLLNPCTNEYKIVTFENVSSFQSNAVYGFGYDHTSEGEDYKLVCFVNSEVSVYSLNDVSCAKFSNVTYRVWEDSGIFLNGAVHWIGNDREKNLLFRVISYNIVDKVFHEFLGPVSVEESGMKLGVLGGELCVLCCYYHDDIINLWVMKNYGLSDSWMKLFSMEKSVLNSFPDPSSFISHRHINPRPLCFTKSGEVLLRERGKLVLYDPERKIARTPNIGFISTWHEMDIVIHFASLVPLNSSSGTSKSINRVFAFNRSQVCSGRESRICLHFKDLNFQSIAAPDW</sequence>
<dbReference type="OrthoDB" id="591557at2759"/>
<feature type="domain" description="F-box" evidence="1">
    <location>
        <begin position="1"/>
        <end position="43"/>
    </location>
</feature>
<reference evidence="2 3" key="1">
    <citation type="submission" date="2020-10" db="EMBL/GenBank/DDBJ databases">
        <title>The Coptis chinensis genome and diversification of protoberbering-type alkaloids.</title>
        <authorList>
            <person name="Wang B."/>
            <person name="Shu S."/>
            <person name="Song C."/>
            <person name="Liu Y."/>
        </authorList>
    </citation>
    <scope>NUCLEOTIDE SEQUENCE [LARGE SCALE GENOMIC DNA]</scope>
    <source>
        <strain evidence="2">HL-2020</strain>
        <tissue evidence="2">Leaf</tissue>
    </source>
</reference>
<dbReference type="Proteomes" id="UP000631114">
    <property type="component" value="Unassembled WGS sequence"/>
</dbReference>
<protein>
    <recommendedName>
        <fullName evidence="1">F-box domain-containing protein</fullName>
    </recommendedName>
</protein>
<dbReference type="PANTHER" id="PTHR31672:SF13">
    <property type="entry name" value="F-BOX PROTEIN CPR30-LIKE"/>
    <property type="match status" value="1"/>
</dbReference>
<dbReference type="AlphaFoldDB" id="A0A835LMR9"/>
<dbReference type="Pfam" id="PF07734">
    <property type="entry name" value="FBA_1"/>
    <property type="match status" value="1"/>
</dbReference>
<dbReference type="InterPro" id="IPR036047">
    <property type="entry name" value="F-box-like_dom_sf"/>
</dbReference>
<dbReference type="PANTHER" id="PTHR31672">
    <property type="entry name" value="BNACNNG10540D PROTEIN"/>
    <property type="match status" value="1"/>
</dbReference>
<dbReference type="Gene3D" id="1.20.1280.50">
    <property type="match status" value="1"/>
</dbReference>
<gene>
    <name evidence="2" type="ORF">IFM89_026083</name>
</gene>
<keyword evidence="3" id="KW-1185">Reference proteome</keyword>
<evidence type="ECO:0000259" key="1">
    <source>
        <dbReference type="PROSITE" id="PS50181"/>
    </source>
</evidence>
<name>A0A835LMR9_9MAGN</name>
<evidence type="ECO:0000313" key="2">
    <source>
        <dbReference type="EMBL" id="KAF9598252.1"/>
    </source>
</evidence>
<dbReference type="InterPro" id="IPR006527">
    <property type="entry name" value="F-box-assoc_dom_typ1"/>
</dbReference>